<evidence type="ECO:0000256" key="4">
    <source>
        <dbReference type="ARBA" id="ARBA00023204"/>
    </source>
</evidence>
<dbReference type="GO" id="GO:0006284">
    <property type="term" value="P:base-excision repair"/>
    <property type="evidence" value="ECO:0007669"/>
    <property type="project" value="InterPro"/>
</dbReference>
<dbReference type="FunFam" id="3.10.300.10:FF:000001">
    <property type="entry name" value="Putative 3-methyladenine DNA glycosylase"/>
    <property type="match status" value="1"/>
</dbReference>
<accession>A0A372DQY7</accession>
<reference evidence="6 7" key="1">
    <citation type="submission" date="2018-08" db="EMBL/GenBank/DDBJ databases">
        <title>Lysobacter weifangensis sp. nov., a new member of the family 'Xanthomonadaceae', isolated from soil in a farmland.</title>
        <authorList>
            <person name="Zhao H."/>
        </authorList>
    </citation>
    <scope>NUCLEOTIDE SEQUENCE [LARGE SCALE GENOMIC DNA]</scope>
    <source>
        <strain evidence="6 7">WF-2</strain>
    </source>
</reference>
<dbReference type="Proteomes" id="UP000262917">
    <property type="component" value="Unassembled WGS sequence"/>
</dbReference>
<sequence length="191" mass="21149">MKRLPRAFYRRDPRAVAPELLNKVLAAADGRRARIVEVEAYCGPIDPAAHTYRGQTARNASMFGEAGHFYVYFTYGMHWCANCVCGEVGEGVGVLLRAAEPLAGLELMRAARPRARNDRELCAGPARLTRAFGIDRRQDGIDLVAARSDFGVYDDGMPPPAQPLVGPRVGIRHAIGEPWRWRVPGNRHVSR</sequence>
<organism evidence="6 7">
    <name type="scientific">Cognatiluteimonas weifangensis</name>
    <dbReference type="NCBI Taxonomy" id="2303539"/>
    <lineage>
        <taxon>Bacteria</taxon>
        <taxon>Pseudomonadati</taxon>
        <taxon>Pseudomonadota</taxon>
        <taxon>Gammaproteobacteria</taxon>
        <taxon>Lysobacterales</taxon>
        <taxon>Lysobacteraceae</taxon>
        <taxon>Cognatiluteimonas</taxon>
    </lineage>
</organism>
<dbReference type="Pfam" id="PF02245">
    <property type="entry name" value="Pur_DNA_glyco"/>
    <property type="match status" value="1"/>
</dbReference>
<keyword evidence="3 5" id="KW-0378">Hydrolase</keyword>
<evidence type="ECO:0000256" key="2">
    <source>
        <dbReference type="ARBA" id="ARBA00022763"/>
    </source>
</evidence>
<dbReference type="InterPro" id="IPR011034">
    <property type="entry name" value="Formyl_transferase-like_C_sf"/>
</dbReference>
<evidence type="ECO:0000256" key="1">
    <source>
        <dbReference type="ARBA" id="ARBA00009232"/>
    </source>
</evidence>
<name>A0A372DQY7_9GAMM</name>
<comment type="similarity">
    <text evidence="1 5">Belongs to the DNA glycosylase MPG family.</text>
</comment>
<dbReference type="InterPro" id="IPR003180">
    <property type="entry name" value="MPG"/>
</dbReference>
<dbReference type="EMBL" id="QVPD01000002">
    <property type="protein sequence ID" value="RFP61990.1"/>
    <property type="molecule type" value="Genomic_DNA"/>
</dbReference>
<comment type="caution">
    <text evidence="6">The sequence shown here is derived from an EMBL/GenBank/DDBJ whole genome shotgun (WGS) entry which is preliminary data.</text>
</comment>
<dbReference type="EC" id="3.2.2.-" evidence="5"/>
<dbReference type="InterPro" id="IPR036995">
    <property type="entry name" value="MPG_sf"/>
</dbReference>
<evidence type="ECO:0000256" key="3">
    <source>
        <dbReference type="ARBA" id="ARBA00022801"/>
    </source>
</evidence>
<proteinExistence type="inferred from homology"/>
<keyword evidence="7" id="KW-1185">Reference proteome</keyword>
<dbReference type="SUPFAM" id="SSF50486">
    <property type="entry name" value="FMT C-terminal domain-like"/>
    <property type="match status" value="1"/>
</dbReference>
<dbReference type="NCBIfam" id="NF002003">
    <property type="entry name" value="PRK00802.1-3"/>
    <property type="match status" value="1"/>
</dbReference>
<dbReference type="NCBIfam" id="TIGR00567">
    <property type="entry name" value="3mg"/>
    <property type="match status" value="1"/>
</dbReference>
<evidence type="ECO:0000256" key="5">
    <source>
        <dbReference type="HAMAP-Rule" id="MF_00527"/>
    </source>
</evidence>
<evidence type="ECO:0000313" key="7">
    <source>
        <dbReference type="Proteomes" id="UP000262917"/>
    </source>
</evidence>
<gene>
    <name evidence="6" type="ORF">D0Y53_02750</name>
</gene>
<dbReference type="GO" id="GO:0003677">
    <property type="term" value="F:DNA binding"/>
    <property type="evidence" value="ECO:0007669"/>
    <property type="project" value="InterPro"/>
</dbReference>
<dbReference type="RefSeq" id="WP_117201666.1">
    <property type="nucleotide sequence ID" value="NZ_JBHTBK010000023.1"/>
</dbReference>
<evidence type="ECO:0000313" key="6">
    <source>
        <dbReference type="EMBL" id="RFP61990.1"/>
    </source>
</evidence>
<protein>
    <recommendedName>
        <fullName evidence="5">Putative 3-methyladenine DNA glycosylase</fullName>
        <ecNumber evidence="5">3.2.2.-</ecNumber>
    </recommendedName>
</protein>
<dbReference type="AlphaFoldDB" id="A0A372DQY7"/>
<dbReference type="CDD" id="cd00540">
    <property type="entry name" value="AAG"/>
    <property type="match status" value="1"/>
</dbReference>
<keyword evidence="4 5" id="KW-0234">DNA repair</keyword>
<dbReference type="PANTHER" id="PTHR10429:SF0">
    <property type="entry name" value="DNA-3-METHYLADENINE GLYCOSYLASE"/>
    <property type="match status" value="1"/>
</dbReference>
<dbReference type="GO" id="GO:0003905">
    <property type="term" value="F:alkylbase DNA N-glycosylase activity"/>
    <property type="evidence" value="ECO:0007669"/>
    <property type="project" value="InterPro"/>
</dbReference>
<dbReference type="HAMAP" id="MF_00527">
    <property type="entry name" value="3MGH"/>
    <property type="match status" value="1"/>
</dbReference>
<keyword evidence="2 5" id="KW-0227">DNA damage</keyword>
<dbReference type="PANTHER" id="PTHR10429">
    <property type="entry name" value="DNA-3-METHYLADENINE GLYCOSYLASE"/>
    <property type="match status" value="1"/>
</dbReference>
<keyword evidence="6" id="KW-0326">Glycosidase</keyword>
<dbReference type="OrthoDB" id="9794313at2"/>
<dbReference type="Gene3D" id="3.10.300.10">
    <property type="entry name" value="Methylpurine-DNA glycosylase (MPG)"/>
    <property type="match status" value="1"/>
</dbReference>